<dbReference type="SUPFAM" id="SSF54236">
    <property type="entry name" value="Ubiquitin-like"/>
    <property type="match status" value="1"/>
</dbReference>
<feature type="domain" description="UBA" evidence="1">
    <location>
        <begin position="18"/>
        <end position="58"/>
    </location>
</feature>
<proteinExistence type="predicted"/>
<organism evidence="2 3">
    <name type="scientific">Diacronema lutheri</name>
    <name type="common">Unicellular marine alga</name>
    <name type="synonym">Monochrysis lutheri</name>
    <dbReference type="NCBI Taxonomy" id="2081491"/>
    <lineage>
        <taxon>Eukaryota</taxon>
        <taxon>Haptista</taxon>
        <taxon>Haptophyta</taxon>
        <taxon>Pavlovophyceae</taxon>
        <taxon>Pavlovales</taxon>
        <taxon>Pavlovaceae</taxon>
        <taxon>Diacronema</taxon>
    </lineage>
</organism>
<dbReference type="AlphaFoldDB" id="A0A8J5XD24"/>
<dbReference type="PROSITE" id="PS50030">
    <property type="entry name" value="UBA"/>
    <property type="match status" value="1"/>
</dbReference>
<dbReference type="SUPFAM" id="SSF143503">
    <property type="entry name" value="PUG domain-like"/>
    <property type="match status" value="1"/>
</dbReference>
<evidence type="ECO:0000313" key="3">
    <source>
        <dbReference type="Proteomes" id="UP000751190"/>
    </source>
</evidence>
<dbReference type="Gene3D" id="3.10.20.90">
    <property type="entry name" value="Phosphatidylinositol 3-kinase Catalytic Subunit, Chain A, domain 1"/>
    <property type="match status" value="1"/>
</dbReference>
<dbReference type="OMA" id="CDLNRYP"/>
<comment type="caution">
    <text evidence="2">The sequence shown here is derived from an EMBL/GenBank/DDBJ whole genome shotgun (WGS) entry which is preliminary data.</text>
</comment>
<protein>
    <recommendedName>
        <fullName evidence="1">UBA domain-containing protein</fullName>
    </recommendedName>
</protein>
<dbReference type="OrthoDB" id="336240at2759"/>
<dbReference type="InterPro" id="IPR009060">
    <property type="entry name" value="UBA-like_sf"/>
</dbReference>
<dbReference type="CDD" id="cd09212">
    <property type="entry name" value="PUB"/>
    <property type="match status" value="1"/>
</dbReference>
<dbReference type="SUPFAM" id="SSF46934">
    <property type="entry name" value="UBA-like"/>
    <property type="match status" value="1"/>
</dbReference>
<dbReference type="InterPro" id="IPR029071">
    <property type="entry name" value="Ubiquitin-like_domsf"/>
</dbReference>
<dbReference type="InterPro" id="IPR036339">
    <property type="entry name" value="PUB-like_dom_sf"/>
</dbReference>
<dbReference type="Gene3D" id="1.20.58.2190">
    <property type="match status" value="1"/>
</dbReference>
<accession>A0A8J5XD24</accession>
<sequence length="364" mass="38142">MGQTSGRPVRAADATARATNDAAVRDLVQMGFDPTAAREALIASNGNVAVAAEYLLTNAEARARTHVPARPSEADARRERALLAAQARAVASRAAVPPMARRVAPAAARTPFAAASPATTTAAAGASGASREATIVRSAAALATMPQSLDLLIASLSKVAASPGEARYRRVPLGNANFRAHVVDAPGGLELLHAVGYEKRGDALVLSTADEAVLALALSALEAARGSSHYLDAKSEQLLVQALGASRDEWDQAERDRRAAAAAKVPVEPADGAAGNTLLCFHLGEKRDRSRCVWRRFESWSTLEEVCAYIESTTPFQIGRTAELLDITLSPPAKLQRSDGGRTLQVLGLWPSGHIQVQPIVASA</sequence>
<gene>
    <name evidence="2" type="ORF">KFE25_011599</name>
</gene>
<evidence type="ECO:0000313" key="2">
    <source>
        <dbReference type="EMBL" id="KAG8462149.1"/>
    </source>
</evidence>
<name>A0A8J5XD24_DIALT</name>
<evidence type="ECO:0000259" key="1">
    <source>
        <dbReference type="PROSITE" id="PS50030"/>
    </source>
</evidence>
<reference evidence="2" key="1">
    <citation type="submission" date="2021-05" db="EMBL/GenBank/DDBJ databases">
        <title>The genome of the haptophyte Pavlova lutheri (Diacronema luteri, Pavlovales) - a model for lipid biosynthesis in eukaryotic algae.</title>
        <authorList>
            <person name="Hulatt C.J."/>
            <person name="Posewitz M.C."/>
        </authorList>
    </citation>
    <scope>NUCLEOTIDE SEQUENCE</scope>
    <source>
        <strain evidence="2">NIVA-4/92</strain>
    </source>
</reference>
<dbReference type="SMART" id="SM00165">
    <property type="entry name" value="UBA"/>
    <property type="match status" value="1"/>
</dbReference>
<dbReference type="Pfam" id="PF00627">
    <property type="entry name" value="UBA"/>
    <property type="match status" value="1"/>
</dbReference>
<dbReference type="InterPro" id="IPR015940">
    <property type="entry name" value="UBA"/>
</dbReference>
<dbReference type="Gene3D" id="1.10.8.10">
    <property type="entry name" value="DNA helicase RuvA subunit, C-terminal domain"/>
    <property type="match status" value="1"/>
</dbReference>
<dbReference type="Proteomes" id="UP000751190">
    <property type="component" value="Unassembled WGS sequence"/>
</dbReference>
<keyword evidence="3" id="KW-1185">Reference proteome</keyword>
<dbReference type="EMBL" id="JAGTXO010000022">
    <property type="protein sequence ID" value="KAG8462149.1"/>
    <property type="molecule type" value="Genomic_DNA"/>
</dbReference>